<keyword evidence="6" id="KW-1185">Reference proteome</keyword>
<dbReference type="Gene3D" id="3.40.50.620">
    <property type="entry name" value="HUPs"/>
    <property type="match status" value="1"/>
</dbReference>
<dbReference type="InterPro" id="IPR051348">
    <property type="entry name" value="U-box_ubiquitin_ligases"/>
</dbReference>
<keyword evidence="3" id="KW-0833">Ubl conjugation pathway</keyword>
<dbReference type="Proteomes" id="UP001472677">
    <property type="component" value="Unassembled WGS sequence"/>
</dbReference>
<evidence type="ECO:0000259" key="4">
    <source>
        <dbReference type="Pfam" id="PF00582"/>
    </source>
</evidence>
<feature type="domain" description="UspA" evidence="4">
    <location>
        <begin position="16"/>
        <end position="146"/>
    </location>
</feature>
<proteinExistence type="predicted"/>
<name>A0ABR2C805_9ROSI</name>
<dbReference type="SUPFAM" id="SSF52402">
    <property type="entry name" value="Adenine nucleotide alpha hydrolases-like"/>
    <property type="match status" value="1"/>
</dbReference>
<gene>
    <name evidence="5" type="ORF">V6N12_075591</name>
</gene>
<dbReference type="InterPro" id="IPR014729">
    <property type="entry name" value="Rossmann-like_a/b/a_fold"/>
</dbReference>
<sequence>MSNSTRGGNRERERLVAVAVDKDKYSLQALHWAVDNFLTRRQTLRLVHVLQKPINPVNPDDGGGGTDRQVDVQNMDFFLSLRSLCARKQKQKLTKFQCMQIPCEADVLEDTDVAKALIGYVNQFEIDTLFVGAVPKTGISRLFKGTDIPSTVLKLAPNFCNVYIISKRKVAAVRPATRSVPTRAQSLNDLANSDTENDGLFDDYVPLDLNSSSAGTLTSSISLGHSLRSPIVLDPCRLSSVGPPPGGAIIPSIPSGRRRHSKAKTLTDYSFLLDESSSSSAESSKNDEDNVETRRLRIELKHTMDMYHSACKEALTAKRQVIELQEWKRKQERRMRQPSPSLTTVDETTRRVVEKEVQKRVALHSKNICRFPVKHNFGTSKVMLIHQCRKIQPALPIRSMEPTFSDGIASE</sequence>
<evidence type="ECO:0000256" key="1">
    <source>
        <dbReference type="ARBA" id="ARBA00000900"/>
    </source>
</evidence>
<comment type="caution">
    <text evidence="5">The sequence shown here is derived from an EMBL/GenBank/DDBJ whole genome shotgun (WGS) entry which is preliminary data.</text>
</comment>
<organism evidence="5 6">
    <name type="scientific">Hibiscus sabdariffa</name>
    <name type="common">roselle</name>
    <dbReference type="NCBI Taxonomy" id="183260"/>
    <lineage>
        <taxon>Eukaryota</taxon>
        <taxon>Viridiplantae</taxon>
        <taxon>Streptophyta</taxon>
        <taxon>Embryophyta</taxon>
        <taxon>Tracheophyta</taxon>
        <taxon>Spermatophyta</taxon>
        <taxon>Magnoliopsida</taxon>
        <taxon>eudicotyledons</taxon>
        <taxon>Gunneridae</taxon>
        <taxon>Pentapetalae</taxon>
        <taxon>rosids</taxon>
        <taxon>malvids</taxon>
        <taxon>Malvales</taxon>
        <taxon>Malvaceae</taxon>
        <taxon>Malvoideae</taxon>
        <taxon>Hibiscus</taxon>
    </lineage>
</organism>
<evidence type="ECO:0000313" key="5">
    <source>
        <dbReference type="EMBL" id="KAK8515553.1"/>
    </source>
</evidence>
<dbReference type="EMBL" id="JBBPBM010000063">
    <property type="protein sequence ID" value="KAK8515553.1"/>
    <property type="molecule type" value="Genomic_DNA"/>
</dbReference>
<dbReference type="EC" id="2.3.2.27" evidence="2"/>
<reference evidence="5 6" key="1">
    <citation type="journal article" date="2024" name="G3 (Bethesda)">
        <title>Genome assembly of Hibiscus sabdariffa L. provides insights into metabolisms of medicinal natural products.</title>
        <authorList>
            <person name="Kim T."/>
        </authorList>
    </citation>
    <scope>NUCLEOTIDE SEQUENCE [LARGE SCALE GENOMIC DNA]</scope>
    <source>
        <strain evidence="5">TK-2024</strain>
        <tissue evidence="5">Old leaves</tissue>
    </source>
</reference>
<dbReference type="InterPro" id="IPR006016">
    <property type="entry name" value="UspA"/>
</dbReference>
<dbReference type="PANTHER" id="PTHR45647">
    <property type="entry name" value="OS02G0152300 PROTEIN"/>
    <property type="match status" value="1"/>
</dbReference>
<dbReference type="Pfam" id="PF00582">
    <property type="entry name" value="Usp"/>
    <property type="match status" value="1"/>
</dbReference>
<evidence type="ECO:0000313" key="6">
    <source>
        <dbReference type="Proteomes" id="UP001472677"/>
    </source>
</evidence>
<protein>
    <recommendedName>
        <fullName evidence="2">RING-type E3 ubiquitin transferase</fullName>
        <ecNumber evidence="2">2.3.2.27</ecNumber>
    </recommendedName>
</protein>
<evidence type="ECO:0000256" key="3">
    <source>
        <dbReference type="ARBA" id="ARBA00022786"/>
    </source>
</evidence>
<dbReference type="CDD" id="cd01989">
    <property type="entry name" value="USP_STK_Ubox_N"/>
    <property type="match status" value="1"/>
</dbReference>
<accession>A0ABR2C805</accession>
<evidence type="ECO:0000256" key="2">
    <source>
        <dbReference type="ARBA" id="ARBA00012483"/>
    </source>
</evidence>
<comment type="catalytic activity">
    <reaction evidence="1">
        <text>S-ubiquitinyl-[E2 ubiquitin-conjugating enzyme]-L-cysteine + [acceptor protein]-L-lysine = [E2 ubiquitin-conjugating enzyme]-L-cysteine + N(6)-ubiquitinyl-[acceptor protein]-L-lysine.</text>
        <dbReference type="EC" id="2.3.2.27"/>
    </reaction>
</comment>
<dbReference type="PANTHER" id="PTHR45647:SF25">
    <property type="entry name" value="ADENINE NUCLEOTIDE ALPHA HYDROLASES-LIKE SUPERFAMILY PROTEIN"/>
    <property type="match status" value="1"/>
</dbReference>